<dbReference type="GO" id="GO:0008233">
    <property type="term" value="F:peptidase activity"/>
    <property type="evidence" value="ECO:0007669"/>
    <property type="project" value="UniProtKB-KW"/>
</dbReference>
<organism evidence="2">
    <name type="scientific">Anopheles darlingi</name>
    <name type="common">Mosquito</name>
    <dbReference type="NCBI Taxonomy" id="43151"/>
    <lineage>
        <taxon>Eukaryota</taxon>
        <taxon>Metazoa</taxon>
        <taxon>Ecdysozoa</taxon>
        <taxon>Arthropoda</taxon>
        <taxon>Hexapoda</taxon>
        <taxon>Insecta</taxon>
        <taxon>Pterygota</taxon>
        <taxon>Neoptera</taxon>
        <taxon>Endopterygota</taxon>
        <taxon>Diptera</taxon>
        <taxon>Nematocera</taxon>
        <taxon>Culicoidea</taxon>
        <taxon>Culicidae</taxon>
        <taxon>Anophelinae</taxon>
        <taxon>Anopheles</taxon>
    </lineage>
</organism>
<accession>A0A2M4DQN1</accession>
<keyword evidence="2" id="KW-0645">Protease</keyword>
<dbReference type="GO" id="GO:0006508">
    <property type="term" value="P:proteolysis"/>
    <property type="evidence" value="ECO:0007669"/>
    <property type="project" value="UniProtKB-KW"/>
</dbReference>
<evidence type="ECO:0000313" key="2">
    <source>
        <dbReference type="EMBL" id="MBW79856.1"/>
    </source>
</evidence>
<name>A0A2M4DQN1_ANODA</name>
<dbReference type="AlphaFoldDB" id="A0A2M4DQN1"/>
<feature type="compositionally biased region" description="Low complexity" evidence="1">
    <location>
        <begin position="54"/>
        <end position="69"/>
    </location>
</feature>
<dbReference type="EMBL" id="GGFL01015678">
    <property type="protein sequence ID" value="MBW79856.1"/>
    <property type="molecule type" value="Transcribed_RNA"/>
</dbReference>
<reference evidence="2" key="1">
    <citation type="submission" date="2018-01" db="EMBL/GenBank/DDBJ databases">
        <title>An insight into the sialome of Amazonian anophelines.</title>
        <authorList>
            <person name="Ribeiro J.M."/>
            <person name="Scarpassa V."/>
            <person name="Calvo E."/>
        </authorList>
    </citation>
    <scope>NUCLEOTIDE SEQUENCE</scope>
</reference>
<proteinExistence type="predicted"/>
<evidence type="ECO:0000256" key="1">
    <source>
        <dbReference type="SAM" id="MobiDB-lite"/>
    </source>
</evidence>
<sequence length="166" mass="18226">MIASDMIFPLRYELWLAVGACAPYVRGHGFLLRGCEIPCNDEPQLKGRQNEGLTTSNESSNSSTPNLSSREQTPTFRRKVYATNSSGSSSLDGNGGGALLSRITINPHHCPDHRSQHCKKQSTHDRSRSRSIGIRPLCICATKALARGSGRNMNRWPSVASSKRSR</sequence>
<protein>
    <submittedName>
        <fullName evidence="2">Putative ubiquitin specific protease</fullName>
    </submittedName>
</protein>
<feature type="region of interest" description="Disordered" evidence="1">
    <location>
        <begin position="46"/>
        <end position="98"/>
    </location>
</feature>
<keyword evidence="2" id="KW-0378">Hydrolase</keyword>
<feature type="region of interest" description="Disordered" evidence="1">
    <location>
        <begin position="110"/>
        <end position="129"/>
    </location>
</feature>